<feature type="domain" description="DUF5724" evidence="3">
    <location>
        <begin position="31"/>
        <end position="1223"/>
    </location>
</feature>
<sequence length="1630" mass="189167">MRAKNKDLYYESLEAKATKEFSGTEQQLALLLIKLMDATYIERDTNLQEIRNILFTQKSPRDPLIFQPLVEIVHTLIGAEYGALFQYIVDHKCEYPYSEGYSRRPFRTRNLEYHYHGMIESFLYIFDLDFEEFLIIDYLSSREGSLIYNPLISDMIAYEIDQNNERVFQALSNIIFGENNTALLTYEMIKGIFKSHSQKGYKMLGDLLLAARLQEGLRQSIVENMDEGTLEATIYMLKVILDNELIRYSSVVRALDVWTGLDLQSSDKRVTKQSIQYAADSLSNRVLREEGVRSENLNTLCISLWATAVNEEDDIKEPIQFLMEHGETYQKVMAQFFLTQSQNAGMRFELTHPFLFEKNVELQYYLLKNYVYDYDIHWSYDAEKSEGTLTFNQVPLLENKKERSRHFELFKNMFLQMPKREVSIESKAIQGLTLLFSRDEIARKMMFLTAYDLDKDWLRQLIESKDKLSAELREDLLSFFIKDYSDKTQRDFPFASLADKSVNNREIALRSIKSMELMPEEILKIEAMLKLKTGALRQGAIQILLGLPKDQLETALDRLLSSKAELQRVGALEILSEINDQDERERVVKSFKNKILQMKAGTKEQILLDKLFQTEEYNLVNGFGLYDPNHRVNLELEHPKQELKNLLQPTTDSSKQFLQGLAALVHEHRQVEYEVEWYDGSKDTLHIGEELRCSYQEDEKQQIDQLPIAEVWKEYFNTHVLPASELIQTAFYLHSDRILSYYSNRLDVWEVMDYPKVEGWRKTFLEEIYPIENIEEVNRFLDDLNYRSQVETLFEAYFTSQDSKELFDNISAVLNFLVHSIPEDKLKTEYKLLDFLIDPWLEWAEHFADITSGSFDVYFKLHYQLYTMANFESFLPSMEDLAKAYARKMIDEQVIFHELLGRNDTSRDYVSELTNPNDHFLKNYPDMIPIKDQVVKRILEIELKRGDLQTDITTVAMGIERHEGIESFVQILLGLDKESFVRGYIYGYGSDLTKKEVFSHLLKTSYPKEGDSDVQLKQFLKGKTLSEKRLLEAAMYAPQWLDIVSKHLNWNGLRSAAWYFHAHINETFSEEKETIVAHYSPISPQEFQDGAFDISWFKESYGQLGEERFQILYQCAKYISAGANHRRSQLFADAVLGKLALENTKNLVQEKRTKDQVLCYSLIPVKNEQDVLNRYVFLQRFLQESKKFGAQRRASESKTVTIALENLARNAGYKDVTRLKWAMEAEKMAEIAPFLEPKVIDDLTVQLVIDANGRGDIKAVKGDKVLKTLPAKYNKHDYIVVLKGLKSDLREQYKRAKEELERSMELGNSFLLNEVYTMMKNPVLAPLMTSSVLKVGNYLGFFEDGCLNGVGAVDKYSIQSTDEIFIAHPVHLFESGQWSEFQRDLFARKVKQPFKQVFRELYLPNQDELAAGTGTRRYAGHQIQPQKTVALLKKRLWTTSYEAGLQKVYYKENIIVQLNALADWFSPSDVECPTLETIEFFDRLTYQPLEIKNIPKVIFSETMRDIDLVVSIAHVGGVDPEASLTTIEMRKVIVTESVRLMRLENVRIEGNFALINGSLGDYSVHLGSANVYKQATGAIYIVPVHSQQRGRIFLPFMDEDPKTAEIVSKVLLLAEDKKIKDPFILAQIRN</sequence>
<dbReference type="EMBL" id="CP051128">
    <property type="protein sequence ID" value="QIZ08033.1"/>
    <property type="molecule type" value="Genomic_DNA"/>
</dbReference>
<keyword evidence="1" id="KW-0175">Coiled coil</keyword>
<dbReference type="InterPro" id="IPR025406">
    <property type="entry name" value="DUF4132"/>
</dbReference>
<dbReference type="InterPro" id="IPR043782">
    <property type="entry name" value="DUF5724"/>
</dbReference>
<proteinExistence type="predicted"/>
<reference evidence="5 6" key="2">
    <citation type="submission" date="2020-04" db="EMBL/GenBank/DDBJ databases">
        <authorList>
            <person name="Fomenkov A."/>
            <person name="Anton B.P."/>
            <person name="Roberts R.J."/>
        </authorList>
    </citation>
    <scope>NUCLEOTIDE SEQUENCE [LARGE SCALE GENOMIC DNA]</scope>
    <source>
        <strain evidence="5 6">S2</strain>
    </source>
</reference>
<feature type="domain" description="DUF7737" evidence="4">
    <location>
        <begin position="1527"/>
        <end position="1628"/>
    </location>
</feature>
<evidence type="ECO:0000313" key="5">
    <source>
        <dbReference type="EMBL" id="QIZ08033.1"/>
    </source>
</evidence>
<evidence type="ECO:0000259" key="4">
    <source>
        <dbReference type="Pfam" id="PF24879"/>
    </source>
</evidence>
<feature type="coiled-coil region" evidence="1">
    <location>
        <begin position="1279"/>
        <end position="1306"/>
    </location>
</feature>
<dbReference type="Proteomes" id="UP000501868">
    <property type="component" value="Chromosome"/>
</dbReference>
<dbReference type="Pfam" id="PF24879">
    <property type="entry name" value="DUF7737"/>
    <property type="match status" value="1"/>
</dbReference>
<evidence type="ECO:0000313" key="6">
    <source>
        <dbReference type="Proteomes" id="UP000501868"/>
    </source>
</evidence>
<feature type="domain" description="DUF4132" evidence="2">
    <location>
        <begin position="1264"/>
        <end position="1437"/>
    </location>
</feature>
<protein>
    <submittedName>
        <fullName evidence="5">DUF4132 domain-containing protein</fullName>
    </submittedName>
</protein>
<dbReference type="Pfam" id="PF13569">
    <property type="entry name" value="DUF4132"/>
    <property type="match status" value="1"/>
</dbReference>
<name>A0A6H1P3A4_PRIMG</name>
<dbReference type="Pfam" id="PF18991">
    <property type="entry name" value="DUF5724"/>
    <property type="match status" value="1"/>
</dbReference>
<evidence type="ECO:0000256" key="1">
    <source>
        <dbReference type="SAM" id="Coils"/>
    </source>
</evidence>
<reference evidence="5 6" key="1">
    <citation type="submission" date="2020-04" db="EMBL/GenBank/DDBJ databases">
        <title>Genome-Wide Identification of 5-Methylcytosine Sites in Bacterial Genomes By High-Throughput Sequencing of MspJI Restriction Fragments.</title>
        <authorList>
            <person name="Wu V."/>
        </authorList>
    </citation>
    <scope>NUCLEOTIDE SEQUENCE [LARGE SCALE GENOMIC DNA]</scope>
    <source>
        <strain evidence="5 6">S2</strain>
    </source>
</reference>
<gene>
    <name evidence="5" type="ORF">HFZ78_15915</name>
</gene>
<evidence type="ECO:0000259" key="2">
    <source>
        <dbReference type="Pfam" id="PF13569"/>
    </source>
</evidence>
<accession>A0A6H1P3A4</accession>
<evidence type="ECO:0000259" key="3">
    <source>
        <dbReference type="Pfam" id="PF18991"/>
    </source>
</evidence>
<dbReference type="InterPro" id="IPR056639">
    <property type="entry name" value="DUF7737"/>
</dbReference>
<organism evidence="5 6">
    <name type="scientific">Priestia megaterium</name>
    <name type="common">Bacillus megaterium</name>
    <dbReference type="NCBI Taxonomy" id="1404"/>
    <lineage>
        <taxon>Bacteria</taxon>
        <taxon>Bacillati</taxon>
        <taxon>Bacillota</taxon>
        <taxon>Bacilli</taxon>
        <taxon>Bacillales</taxon>
        <taxon>Bacillaceae</taxon>
        <taxon>Priestia</taxon>
    </lineage>
</organism>